<accession>A0AA87W7D7</accession>
<comment type="caution">
    <text evidence="1">The sequence shown here is derived from an EMBL/GenBank/DDBJ whole genome shotgun (WGS) entry which is preliminary data.</text>
</comment>
<gene>
    <name evidence="1" type="ORF">GCM10010987_43870</name>
</gene>
<dbReference type="EMBL" id="BMHC01000010">
    <property type="protein sequence ID" value="GGI27335.1"/>
    <property type="molecule type" value="Genomic_DNA"/>
</dbReference>
<dbReference type="Proteomes" id="UP000625079">
    <property type="component" value="Unassembled WGS sequence"/>
</dbReference>
<evidence type="ECO:0000313" key="1">
    <source>
        <dbReference type="EMBL" id="GGI27335.1"/>
    </source>
</evidence>
<sequence length="63" mass="6945">MDDYSDDIRRPLWPRIEVYAGAGRKRRPDVGAGRCSGTVGTFKEVWASEAGLAQEPALRKPAI</sequence>
<organism evidence="1 2">
    <name type="scientific">Bradyrhizobium guangdongense</name>
    <dbReference type="NCBI Taxonomy" id="1325090"/>
    <lineage>
        <taxon>Bacteria</taxon>
        <taxon>Pseudomonadati</taxon>
        <taxon>Pseudomonadota</taxon>
        <taxon>Alphaproteobacteria</taxon>
        <taxon>Hyphomicrobiales</taxon>
        <taxon>Nitrobacteraceae</taxon>
        <taxon>Bradyrhizobium</taxon>
    </lineage>
</organism>
<reference evidence="1" key="1">
    <citation type="journal article" date="2014" name="Int. J. Syst. Evol. Microbiol.">
        <title>Complete genome sequence of Corynebacterium casei LMG S-19264T (=DSM 44701T), isolated from a smear-ripened cheese.</title>
        <authorList>
            <consortium name="US DOE Joint Genome Institute (JGI-PGF)"/>
            <person name="Walter F."/>
            <person name="Albersmeier A."/>
            <person name="Kalinowski J."/>
            <person name="Ruckert C."/>
        </authorList>
    </citation>
    <scope>NUCLEOTIDE SEQUENCE</scope>
    <source>
        <strain evidence="1">CGMCC 1.15034</strain>
    </source>
</reference>
<name>A0AA87W7D7_9BRAD</name>
<evidence type="ECO:0000313" key="2">
    <source>
        <dbReference type="Proteomes" id="UP000625079"/>
    </source>
</evidence>
<reference evidence="1" key="2">
    <citation type="submission" date="2022-12" db="EMBL/GenBank/DDBJ databases">
        <authorList>
            <person name="Sun Q."/>
            <person name="Zhou Y."/>
        </authorList>
    </citation>
    <scope>NUCLEOTIDE SEQUENCE</scope>
    <source>
        <strain evidence="1">CGMCC 1.15034</strain>
    </source>
</reference>
<proteinExistence type="predicted"/>
<protein>
    <submittedName>
        <fullName evidence="1">Uncharacterized protein</fullName>
    </submittedName>
</protein>
<dbReference type="AlphaFoldDB" id="A0AA87W7D7"/>